<feature type="transmembrane region" description="Helical" evidence="1">
    <location>
        <begin position="21"/>
        <end position="40"/>
    </location>
</feature>
<dbReference type="InterPro" id="IPR050513">
    <property type="entry name" value="RavA_ATPases"/>
</dbReference>
<dbReference type="Gene3D" id="3.40.50.300">
    <property type="entry name" value="P-loop containing nucleotide triphosphate hydrolases"/>
    <property type="match status" value="1"/>
</dbReference>
<name>A0A4Q7B107_9GAMM</name>
<dbReference type="AlphaFoldDB" id="A0A4Q7B107"/>
<reference evidence="4 5" key="1">
    <citation type="submission" date="2019-02" db="EMBL/GenBank/DDBJ databases">
        <title>The Batch Genome Submission of Acinetobacter spp. strains.</title>
        <authorList>
            <person name="Qin J."/>
            <person name="Hu Y."/>
            <person name="Ye H."/>
            <person name="Wei L."/>
            <person name="Feng Y."/>
            <person name="Zong Z."/>
        </authorList>
    </citation>
    <scope>NUCLEOTIDE SEQUENCE [LARGE SCALE GENOMIC DNA]</scope>
    <source>
        <strain evidence="4 5">WCHABo060081</strain>
    </source>
</reference>
<dbReference type="Pfam" id="PF20030">
    <property type="entry name" value="bpMoxR"/>
    <property type="match status" value="1"/>
</dbReference>
<evidence type="ECO:0000259" key="2">
    <source>
        <dbReference type="Pfam" id="PF17868"/>
    </source>
</evidence>
<protein>
    <recommendedName>
        <fullName evidence="6">ATPase</fullName>
    </recommendedName>
</protein>
<comment type="caution">
    <text evidence="4">The sequence shown here is derived from an EMBL/GenBank/DDBJ whole genome shotgun (WGS) entry which is preliminary data.</text>
</comment>
<sequence>MKARMHALISQVSEQMYEREQIMALSLLAGIAGMNTFLYGSPGTAKSLISRRIASAFEVGEYFECLMNRFSTPEEIFGPVSIKALKDDQYLRKTEHYLPKADFAFLDEIWKASPAILNTLLTLVNEKTFKNGDMIQHVPLKVLMSASNEIPEPNQGLDALYDRFILRLVVPSIQQAQNFHALLQAKPSAAKIEAADDLRIKKQELQQWREQIHQVQLPAEVLKIFDAVKQSLTDSFEEHAVYVSDRRWQRAAYLLKASAFINDRTEVNLLDLFILKHCLWNQIDDIDFVAQIIEQAILEIGLDSDLDLASSIAQKEDAEQRILNHFYYTDEVYESYLICGREYLKAVTNLDHHYQDKVLYLELDKMDSKKDFFAVDESGEEIRGIVCNFNGGRQCTLKGGYYGLEEAVTPYIKYPKGSARTQLSAQVQYDLLHEVQALQSKLSQDYAVLRQRVETASAHFDSDFAAQEDSAKLKAQLALTLQRYDLQRQDCQRLERLCRN</sequence>
<gene>
    <name evidence="4" type="ORF">EXE25_03390</name>
</gene>
<evidence type="ECO:0000259" key="3">
    <source>
        <dbReference type="Pfam" id="PF20030"/>
    </source>
</evidence>
<dbReference type="CDD" id="cd00009">
    <property type="entry name" value="AAA"/>
    <property type="match status" value="1"/>
</dbReference>
<dbReference type="PANTHER" id="PTHR32204:SF0">
    <property type="entry name" value="ATPASE RAVA"/>
    <property type="match status" value="1"/>
</dbReference>
<feature type="domain" description="ATPase RavA-like AAA lid" evidence="2">
    <location>
        <begin position="221"/>
        <end position="293"/>
    </location>
</feature>
<feature type="domain" description="MoxR" evidence="3">
    <location>
        <begin position="4"/>
        <end position="207"/>
    </location>
</feature>
<evidence type="ECO:0008006" key="6">
    <source>
        <dbReference type="Google" id="ProtNLM"/>
    </source>
</evidence>
<keyword evidence="1" id="KW-0812">Transmembrane</keyword>
<evidence type="ECO:0000313" key="5">
    <source>
        <dbReference type="Proteomes" id="UP000293483"/>
    </source>
</evidence>
<dbReference type="Proteomes" id="UP000293483">
    <property type="component" value="Unassembled WGS sequence"/>
</dbReference>
<dbReference type="InterPro" id="IPR041538">
    <property type="entry name" value="RavA-like_AAA_lid"/>
</dbReference>
<dbReference type="PANTHER" id="PTHR32204">
    <property type="entry name" value="ATPASE RAVA"/>
    <property type="match status" value="1"/>
</dbReference>
<dbReference type="Pfam" id="PF17868">
    <property type="entry name" value="AAA_lid_8"/>
    <property type="match status" value="1"/>
</dbReference>
<dbReference type="EMBL" id="SGSU01000003">
    <property type="protein sequence ID" value="RZG68734.1"/>
    <property type="molecule type" value="Genomic_DNA"/>
</dbReference>
<keyword evidence="1" id="KW-0472">Membrane</keyword>
<accession>A0A4Q7B107</accession>
<dbReference type="InterPro" id="IPR027417">
    <property type="entry name" value="P-loop_NTPase"/>
</dbReference>
<dbReference type="SUPFAM" id="SSF52540">
    <property type="entry name" value="P-loop containing nucleoside triphosphate hydrolases"/>
    <property type="match status" value="1"/>
</dbReference>
<dbReference type="STRING" id="202951.GCA_001485025_00289"/>
<proteinExistence type="predicted"/>
<dbReference type="InterPro" id="IPR045427">
    <property type="entry name" value="MoxR"/>
</dbReference>
<evidence type="ECO:0000256" key="1">
    <source>
        <dbReference type="SAM" id="Phobius"/>
    </source>
</evidence>
<organism evidence="4 5">
    <name type="scientific">Acinetobacter bouvetii</name>
    <dbReference type="NCBI Taxonomy" id="202951"/>
    <lineage>
        <taxon>Bacteria</taxon>
        <taxon>Pseudomonadati</taxon>
        <taxon>Pseudomonadota</taxon>
        <taxon>Gammaproteobacteria</taxon>
        <taxon>Moraxellales</taxon>
        <taxon>Moraxellaceae</taxon>
        <taxon>Acinetobacter</taxon>
    </lineage>
</organism>
<keyword evidence="1" id="KW-1133">Transmembrane helix</keyword>
<evidence type="ECO:0000313" key="4">
    <source>
        <dbReference type="EMBL" id="RZG68734.1"/>
    </source>
</evidence>